<dbReference type="GO" id="GO:0048038">
    <property type="term" value="F:quinone binding"/>
    <property type="evidence" value="ECO:0007669"/>
    <property type="project" value="TreeGrafter"/>
</dbReference>
<dbReference type="PANTHER" id="PTHR42760">
    <property type="entry name" value="SHORT-CHAIN DEHYDROGENASES/REDUCTASES FAMILY MEMBER"/>
    <property type="match status" value="1"/>
</dbReference>
<evidence type="ECO:0000313" key="4">
    <source>
        <dbReference type="EMBL" id="MCA9757885.1"/>
    </source>
</evidence>
<comment type="caution">
    <text evidence="4">The sequence shown here is derived from an EMBL/GenBank/DDBJ whole genome shotgun (WGS) entry which is preliminary data.</text>
</comment>
<dbReference type="GO" id="GO:0006633">
    <property type="term" value="P:fatty acid biosynthetic process"/>
    <property type="evidence" value="ECO:0007669"/>
    <property type="project" value="TreeGrafter"/>
</dbReference>
<dbReference type="AlphaFoldDB" id="A0A956NEG1"/>
<dbReference type="EMBL" id="JAGQHS010000126">
    <property type="protein sequence ID" value="MCA9757885.1"/>
    <property type="molecule type" value="Genomic_DNA"/>
</dbReference>
<dbReference type="SMART" id="SM00822">
    <property type="entry name" value="PKS_KR"/>
    <property type="match status" value="1"/>
</dbReference>
<dbReference type="GO" id="GO:0016616">
    <property type="term" value="F:oxidoreductase activity, acting on the CH-OH group of donors, NAD or NADP as acceptor"/>
    <property type="evidence" value="ECO:0007669"/>
    <property type="project" value="TreeGrafter"/>
</dbReference>
<dbReference type="PRINTS" id="PR00081">
    <property type="entry name" value="GDHRDH"/>
</dbReference>
<accession>A0A956NEG1</accession>
<proteinExistence type="inferred from homology"/>
<dbReference type="InterPro" id="IPR002347">
    <property type="entry name" value="SDR_fam"/>
</dbReference>
<dbReference type="Proteomes" id="UP000739538">
    <property type="component" value="Unassembled WGS sequence"/>
</dbReference>
<reference evidence="4" key="1">
    <citation type="submission" date="2020-04" db="EMBL/GenBank/DDBJ databases">
        <authorList>
            <person name="Zhang T."/>
        </authorList>
    </citation>
    <scope>NUCLEOTIDE SEQUENCE</scope>
    <source>
        <strain evidence="4">HKST-UBA02</strain>
    </source>
</reference>
<keyword evidence="2" id="KW-0560">Oxidoreductase</keyword>
<dbReference type="Gene3D" id="3.40.50.720">
    <property type="entry name" value="NAD(P)-binding Rossmann-like Domain"/>
    <property type="match status" value="1"/>
</dbReference>
<dbReference type="FunFam" id="3.40.50.720:FF:000084">
    <property type="entry name" value="Short-chain dehydrogenase reductase"/>
    <property type="match status" value="1"/>
</dbReference>
<dbReference type="SUPFAM" id="SSF51735">
    <property type="entry name" value="NAD(P)-binding Rossmann-fold domains"/>
    <property type="match status" value="1"/>
</dbReference>
<dbReference type="PRINTS" id="PR00080">
    <property type="entry name" value="SDRFAMILY"/>
</dbReference>
<evidence type="ECO:0000256" key="2">
    <source>
        <dbReference type="ARBA" id="ARBA00023002"/>
    </source>
</evidence>
<sequence>MANRLDGKVAIITGGSSGIGEATSHLFAEEGAQVVLMARGEEKGIAVQDAIRAEGGDATFVPCDVSDRLSVDAAVAKAVEAYGRLDILFNNAGGGVREIFPDESDESWDRVIRSNLTGTFYMCRAAWGHLVAAGGGAIINMSSTSAVMGFSPALFDAIQAVPSASYFAAKAGVEAFTRFTAGAGARHGIRVNCVRPGQILTPLVDVDGEHRYKPLFDRVQMLEGTGHPIDVANAALFLASQDSRFITGEFIHVDGGMPMKL</sequence>
<dbReference type="CDD" id="cd05233">
    <property type="entry name" value="SDR_c"/>
    <property type="match status" value="1"/>
</dbReference>
<protein>
    <submittedName>
        <fullName evidence="4">SDR family oxidoreductase</fullName>
    </submittedName>
</protein>
<dbReference type="InterPro" id="IPR057326">
    <property type="entry name" value="KR_dom"/>
</dbReference>
<name>A0A956NEG1_UNCEI</name>
<evidence type="ECO:0000259" key="3">
    <source>
        <dbReference type="SMART" id="SM00822"/>
    </source>
</evidence>
<organism evidence="4 5">
    <name type="scientific">Eiseniibacteriota bacterium</name>
    <dbReference type="NCBI Taxonomy" id="2212470"/>
    <lineage>
        <taxon>Bacteria</taxon>
        <taxon>Candidatus Eiseniibacteriota</taxon>
    </lineage>
</organism>
<evidence type="ECO:0000256" key="1">
    <source>
        <dbReference type="ARBA" id="ARBA00006484"/>
    </source>
</evidence>
<reference evidence="4" key="2">
    <citation type="journal article" date="2021" name="Microbiome">
        <title>Successional dynamics and alternative stable states in a saline activated sludge microbial community over 9 years.</title>
        <authorList>
            <person name="Wang Y."/>
            <person name="Ye J."/>
            <person name="Ju F."/>
            <person name="Liu L."/>
            <person name="Boyd J.A."/>
            <person name="Deng Y."/>
            <person name="Parks D.H."/>
            <person name="Jiang X."/>
            <person name="Yin X."/>
            <person name="Woodcroft B.J."/>
            <person name="Tyson G.W."/>
            <person name="Hugenholtz P."/>
            <person name="Polz M.F."/>
            <person name="Zhang T."/>
        </authorList>
    </citation>
    <scope>NUCLEOTIDE SEQUENCE</scope>
    <source>
        <strain evidence="4">HKST-UBA02</strain>
    </source>
</reference>
<dbReference type="Pfam" id="PF13561">
    <property type="entry name" value="adh_short_C2"/>
    <property type="match status" value="1"/>
</dbReference>
<dbReference type="InterPro" id="IPR036291">
    <property type="entry name" value="NAD(P)-bd_dom_sf"/>
</dbReference>
<gene>
    <name evidence="4" type="ORF">KDA27_18990</name>
</gene>
<dbReference type="PANTHER" id="PTHR42760:SF133">
    <property type="entry name" value="3-OXOACYL-[ACYL-CARRIER-PROTEIN] REDUCTASE"/>
    <property type="match status" value="1"/>
</dbReference>
<comment type="similarity">
    <text evidence="1">Belongs to the short-chain dehydrogenases/reductases (SDR) family.</text>
</comment>
<evidence type="ECO:0000313" key="5">
    <source>
        <dbReference type="Proteomes" id="UP000739538"/>
    </source>
</evidence>
<feature type="domain" description="Ketoreductase" evidence="3">
    <location>
        <begin position="8"/>
        <end position="178"/>
    </location>
</feature>